<dbReference type="PANTHER" id="PTHR11803">
    <property type="entry name" value="2-IMINOBUTANOATE/2-IMINOPROPANOATE DEAMINASE RIDA"/>
    <property type="match status" value="1"/>
</dbReference>
<evidence type="ECO:0000256" key="1">
    <source>
        <dbReference type="ARBA" id="ARBA00010552"/>
    </source>
</evidence>
<dbReference type="GO" id="GO:0019239">
    <property type="term" value="F:deaminase activity"/>
    <property type="evidence" value="ECO:0007669"/>
    <property type="project" value="TreeGrafter"/>
</dbReference>
<gene>
    <name evidence="2" type="ORF">LT85_0036</name>
</gene>
<dbReference type="OrthoDB" id="9809792at2"/>
<dbReference type="CDD" id="cd00448">
    <property type="entry name" value="YjgF_YER057c_UK114_family"/>
    <property type="match status" value="1"/>
</dbReference>
<dbReference type="HOGENOM" id="CLU_100715_7_3_4"/>
<dbReference type="InterPro" id="IPR035959">
    <property type="entry name" value="RutC-like_sf"/>
</dbReference>
<reference evidence="3" key="1">
    <citation type="journal article" date="2014" name="Soil Biol. Biochem.">
        <title>Structure and function of bacterial communities in ageing soils: Insights from the Mendocino ecological staircase.</title>
        <authorList>
            <person name="Uroz S."/>
            <person name="Tech J.J."/>
            <person name="Sawaya N.A."/>
            <person name="Frey-Klett P."/>
            <person name="Leveau J.H.J."/>
        </authorList>
    </citation>
    <scope>NUCLEOTIDE SEQUENCE [LARGE SCALE GENOMIC DNA]</scope>
    <source>
        <strain evidence="3">Cal35</strain>
    </source>
</reference>
<dbReference type="GO" id="GO:0005829">
    <property type="term" value="C:cytosol"/>
    <property type="evidence" value="ECO:0007669"/>
    <property type="project" value="TreeGrafter"/>
</dbReference>
<dbReference type="SUPFAM" id="SSF55298">
    <property type="entry name" value="YjgF-like"/>
    <property type="match status" value="1"/>
</dbReference>
<dbReference type="AlphaFoldDB" id="A0A0A1F3S3"/>
<evidence type="ECO:0000313" key="3">
    <source>
        <dbReference type="Proteomes" id="UP000030302"/>
    </source>
</evidence>
<dbReference type="EMBL" id="CP009962">
    <property type="protein sequence ID" value="AIY39196.1"/>
    <property type="molecule type" value="Genomic_DNA"/>
</dbReference>
<organism evidence="2 3">
    <name type="scientific">Collimonas arenae</name>
    <dbReference type="NCBI Taxonomy" id="279058"/>
    <lineage>
        <taxon>Bacteria</taxon>
        <taxon>Pseudomonadati</taxon>
        <taxon>Pseudomonadota</taxon>
        <taxon>Betaproteobacteria</taxon>
        <taxon>Burkholderiales</taxon>
        <taxon>Oxalobacteraceae</taxon>
        <taxon>Collimonas</taxon>
    </lineage>
</organism>
<comment type="similarity">
    <text evidence="1">Belongs to the RutC family.</text>
</comment>
<dbReference type="Pfam" id="PF01042">
    <property type="entry name" value="Ribonuc_L-PSP"/>
    <property type="match status" value="1"/>
</dbReference>
<dbReference type="RefSeq" id="WP_038483888.1">
    <property type="nucleotide sequence ID" value="NZ_CP009962.1"/>
</dbReference>
<dbReference type="InterPro" id="IPR006175">
    <property type="entry name" value="YjgF/YER057c/UK114"/>
</dbReference>
<keyword evidence="3" id="KW-1185">Reference proteome</keyword>
<dbReference type="Proteomes" id="UP000030302">
    <property type="component" value="Chromosome"/>
</dbReference>
<name>A0A0A1F3S3_9BURK</name>
<dbReference type="PANTHER" id="PTHR11803:SF58">
    <property type="entry name" value="PROTEIN HMF1-RELATED"/>
    <property type="match status" value="1"/>
</dbReference>
<dbReference type="KEGG" id="care:LT85_0036"/>
<proteinExistence type="inferred from homology"/>
<dbReference type="Gene3D" id="3.30.1330.40">
    <property type="entry name" value="RutC-like"/>
    <property type="match status" value="1"/>
</dbReference>
<sequence length="130" mass="14044">MNIIHTDAAPTPRGHYSQAVEHNGLVFVSGMLPELGVIDPGTHDFMQQAEAVLRQCEAVLAAAGCRYADVVQATVYLVGVENWAVFNDVYSRFLGTHKPARVVVPVPALHHGYAVELQLIAALPNGRNAM</sequence>
<dbReference type="STRING" id="279058.LT85_0036"/>
<protein>
    <submittedName>
        <fullName evidence="2">Translation initiation inhibitor</fullName>
    </submittedName>
</protein>
<evidence type="ECO:0000313" key="2">
    <source>
        <dbReference type="EMBL" id="AIY39196.1"/>
    </source>
</evidence>
<accession>A0A0A1F3S3</accession>